<proteinExistence type="predicted"/>
<feature type="domain" description="LytR/CpsA/Psr regulator C-terminal" evidence="3">
    <location>
        <begin position="91"/>
        <end position="175"/>
    </location>
</feature>
<feature type="compositionally biased region" description="Acidic residues" evidence="1">
    <location>
        <begin position="59"/>
        <end position="76"/>
    </location>
</feature>
<evidence type="ECO:0000313" key="5">
    <source>
        <dbReference type="Proteomes" id="UP000530424"/>
    </source>
</evidence>
<gene>
    <name evidence="4" type="ORF">HNR19_000773</name>
</gene>
<comment type="caution">
    <text evidence="4">The sequence shown here is derived from an EMBL/GenBank/DDBJ whole genome shotgun (WGS) entry which is preliminary data.</text>
</comment>
<name>A0A853BY36_9ACTN</name>
<dbReference type="RefSeq" id="WP_179666713.1">
    <property type="nucleotide sequence ID" value="NZ_JACCFP010000001.1"/>
</dbReference>
<evidence type="ECO:0000256" key="2">
    <source>
        <dbReference type="SAM" id="Phobius"/>
    </source>
</evidence>
<keyword evidence="2" id="KW-0812">Transmembrane</keyword>
<sequence>MAGTSRRSDQRGAVLPSPVILFSILVLAVAAVAYFATRDAEPTEREITTASDTPSSDGDSTESTDDETEATDEPTEEETKKPKPPIDKATVGVNVFNNTTIAGLASEVLAQVDEIGWNALIADNWYGTIPATTVYYPEGMKREGRQLALDLGVQRVMPADLDSDMSTENLTLILTGEVG</sequence>
<feature type="compositionally biased region" description="Basic and acidic residues" evidence="1">
    <location>
        <begin position="77"/>
        <end position="86"/>
    </location>
</feature>
<evidence type="ECO:0000256" key="1">
    <source>
        <dbReference type="SAM" id="MobiDB-lite"/>
    </source>
</evidence>
<dbReference type="EMBL" id="JACCFP010000001">
    <property type="protein sequence ID" value="NYJ00075.1"/>
    <property type="molecule type" value="Genomic_DNA"/>
</dbReference>
<protein>
    <recommendedName>
        <fullName evidence="3">LytR/CpsA/Psr regulator C-terminal domain-containing protein</fullName>
    </recommendedName>
</protein>
<organism evidence="4 5">
    <name type="scientific">Nocardioides thalensis</name>
    <dbReference type="NCBI Taxonomy" id="1914755"/>
    <lineage>
        <taxon>Bacteria</taxon>
        <taxon>Bacillati</taxon>
        <taxon>Actinomycetota</taxon>
        <taxon>Actinomycetes</taxon>
        <taxon>Propionibacteriales</taxon>
        <taxon>Nocardioidaceae</taxon>
        <taxon>Nocardioides</taxon>
    </lineage>
</organism>
<accession>A0A853BY36</accession>
<feature type="region of interest" description="Disordered" evidence="1">
    <location>
        <begin position="41"/>
        <end position="88"/>
    </location>
</feature>
<keyword evidence="2" id="KW-0472">Membrane</keyword>
<dbReference type="Proteomes" id="UP000530424">
    <property type="component" value="Unassembled WGS sequence"/>
</dbReference>
<feature type="transmembrane region" description="Helical" evidence="2">
    <location>
        <begin position="12"/>
        <end position="36"/>
    </location>
</feature>
<evidence type="ECO:0000313" key="4">
    <source>
        <dbReference type="EMBL" id="NYJ00075.1"/>
    </source>
</evidence>
<reference evidence="4 5" key="1">
    <citation type="submission" date="2020-07" db="EMBL/GenBank/DDBJ databases">
        <title>Sequencing the genomes of 1000 actinobacteria strains.</title>
        <authorList>
            <person name="Klenk H.-P."/>
        </authorList>
    </citation>
    <scope>NUCLEOTIDE SEQUENCE [LARGE SCALE GENOMIC DNA]</scope>
    <source>
        <strain evidence="4 5">DSM 103833</strain>
    </source>
</reference>
<keyword evidence="5" id="KW-1185">Reference proteome</keyword>
<keyword evidence="2" id="KW-1133">Transmembrane helix</keyword>
<dbReference type="Pfam" id="PF13399">
    <property type="entry name" value="LytR_C"/>
    <property type="match status" value="1"/>
</dbReference>
<dbReference type="AlphaFoldDB" id="A0A853BY36"/>
<feature type="compositionally biased region" description="Low complexity" evidence="1">
    <location>
        <begin position="48"/>
        <end position="58"/>
    </location>
</feature>
<evidence type="ECO:0000259" key="3">
    <source>
        <dbReference type="Pfam" id="PF13399"/>
    </source>
</evidence>
<dbReference type="Gene3D" id="3.30.70.2390">
    <property type="match status" value="1"/>
</dbReference>
<dbReference type="InterPro" id="IPR027381">
    <property type="entry name" value="LytR/CpsA/Psr_C"/>
</dbReference>